<dbReference type="Pfam" id="PF07963">
    <property type="entry name" value="N_methyl"/>
    <property type="match status" value="1"/>
</dbReference>
<dbReference type="SUPFAM" id="SSF54523">
    <property type="entry name" value="Pili subunits"/>
    <property type="match status" value="1"/>
</dbReference>
<reference evidence="2 3" key="1">
    <citation type="journal article" date="2016" name="Nat. Commun.">
        <title>Thousands of microbial genomes shed light on interconnected biogeochemical processes in an aquifer system.</title>
        <authorList>
            <person name="Anantharaman K."/>
            <person name="Brown C.T."/>
            <person name="Hug L.A."/>
            <person name="Sharon I."/>
            <person name="Castelle C.J."/>
            <person name="Probst A.J."/>
            <person name="Thomas B.C."/>
            <person name="Singh A."/>
            <person name="Wilkins M.J."/>
            <person name="Karaoz U."/>
            <person name="Brodie E.L."/>
            <person name="Williams K.H."/>
            <person name="Hubbard S.S."/>
            <person name="Banfield J.F."/>
        </authorList>
    </citation>
    <scope>NUCLEOTIDE SEQUENCE [LARGE SCALE GENOMIC DNA]</scope>
</reference>
<dbReference type="Proteomes" id="UP000176846">
    <property type="component" value="Unassembled WGS sequence"/>
</dbReference>
<comment type="caution">
    <text evidence="2">The sequence shown here is derived from an EMBL/GenBank/DDBJ whole genome shotgun (WGS) entry which is preliminary data.</text>
</comment>
<dbReference type="EMBL" id="MGEK01000023">
    <property type="protein sequence ID" value="OGL82174.1"/>
    <property type="molecule type" value="Genomic_DNA"/>
</dbReference>
<keyword evidence="1" id="KW-0812">Transmembrane</keyword>
<evidence type="ECO:0008006" key="4">
    <source>
        <dbReference type="Google" id="ProtNLM"/>
    </source>
</evidence>
<feature type="transmembrane region" description="Helical" evidence="1">
    <location>
        <begin position="39"/>
        <end position="62"/>
    </location>
</feature>
<accession>A0A1F7UWR2</accession>
<keyword evidence="1" id="KW-1133">Transmembrane helix</keyword>
<protein>
    <recommendedName>
        <fullName evidence="4">Type II secretion system protein GspG C-terminal domain-containing protein</fullName>
    </recommendedName>
</protein>
<gene>
    <name evidence="2" type="ORF">A2936_01265</name>
</gene>
<dbReference type="InterPro" id="IPR012902">
    <property type="entry name" value="N_methyl_site"/>
</dbReference>
<dbReference type="InterPro" id="IPR045584">
    <property type="entry name" value="Pilin-like"/>
</dbReference>
<evidence type="ECO:0000256" key="1">
    <source>
        <dbReference type="SAM" id="Phobius"/>
    </source>
</evidence>
<keyword evidence="1" id="KW-0472">Membrane</keyword>
<organism evidence="2 3">
    <name type="scientific">Candidatus Uhrbacteria bacterium RIFCSPLOWO2_01_FULL_47_25</name>
    <dbReference type="NCBI Taxonomy" id="1802402"/>
    <lineage>
        <taxon>Bacteria</taxon>
        <taxon>Candidatus Uhriibacteriota</taxon>
    </lineage>
</organism>
<dbReference type="PROSITE" id="PS00409">
    <property type="entry name" value="PROKAR_NTER_METHYL"/>
    <property type="match status" value="1"/>
</dbReference>
<dbReference type="AlphaFoldDB" id="A0A1F7UWR2"/>
<name>A0A1F7UWR2_9BACT</name>
<dbReference type="NCBIfam" id="TIGR02532">
    <property type="entry name" value="IV_pilin_GFxxxE"/>
    <property type="match status" value="1"/>
</dbReference>
<dbReference type="Gene3D" id="3.30.700.10">
    <property type="entry name" value="Glycoprotein, Type 4 Pilin"/>
    <property type="match status" value="1"/>
</dbReference>
<proteinExistence type="predicted"/>
<evidence type="ECO:0000313" key="2">
    <source>
        <dbReference type="EMBL" id="OGL82174.1"/>
    </source>
</evidence>
<sequence>MGGTSICRQTITKIFTILLLNFFKNMGVVKKIRSRLQGFTLIELLIVIGIIAVLAAATFVALNPLTRFQDARDARRRTDISAVLSAIKVNQVDNGGTYLAAIADPLKLDNTAYMIGTSATGCDDVGANAIACTDVTIAADADCINLDDGANGLVGKGYLGSIPIAPPAATTYTAAKTGYVLTKSAAGIITIQACDAENVAEIKSSR</sequence>
<evidence type="ECO:0000313" key="3">
    <source>
        <dbReference type="Proteomes" id="UP000176846"/>
    </source>
</evidence>